<sequence>MRVLEMVRPGDADVLRFTQRAAPAPGPGQVLVRVAYAGLNFTDVLARRGVPGYAGSWPFTPGLEIAGTVEVVGDGVAGLAAGDLVTAFTPQGGGYADLAVADARLTAPVPPGFDLATAAAMPLTWATALGLTRRAQAGPGDAVLVTSAGGGVGTALAAVLARQGVRTVVGGAGSPTKLADLAPGVVPVIRDDAFWTSAVAAAGSPFDVVLDSIGGVVLQEAAEHLAIAGRLVSYGAAAGQPAPQTPAYPALLAGNQTVSGFSMLGLARTAPHRVGTLIQDVVALVTDGLTVPAPTVVQWDHLIDAHVLQSEGQALGKTVVAIE</sequence>
<proteinExistence type="predicted"/>
<dbReference type="SUPFAM" id="SSF51735">
    <property type="entry name" value="NAD(P)-binding Rossmann-fold domains"/>
    <property type="match status" value="1"/>
</dbReference>
<protein>
    <submittedName>
        <fullName evidence="4">Zinc-binding alcohol dehydrogenase family protein</fullName>
    </submittedName>
</protein>
<dbReference type="SMART" id="SM00829">
    <property type="entry name" value="PKS_ER"/>
    <property type="match status" value="1"/>
</dbReference>
<dbReference type="RefSeq" id="WP_223103903.1">
    <property type="nucleotide sequence ID" value="NZ_CP061913.1"/>
</dbReference>
<accession>A0ABV5M9L4</accession>
<evidence type="ECO:0000313" key="5">
    <source>
        <dbReference type="Proteomes" id="UP001589608"/>
    </source>
</evidence>
<keyword evidence="5" id="KW-1185">Reference proteome</keyword>
<dbReference type="Gene3D" id="3.90.180.10">
    <property type="entry name" value="Medium-chain alcohol dehydrogenases, catalytic domain"/>
    <property type="match status" value="1"/>
</dbReference>
<dbReference type="InterPro" id="IPR020843">
    <property type="entry name" value="ER"/>
</dbReference>
<evidence type="ECO:0000259" key="3">
    <source>
        <dbReference type="SMART" id="SM00829"/>
    </source>
</evidence>
<reference evidence="4 5" key="1">
    <citation type="submission" date="2024-09" db="EMBL/GenBank/DDBJ databases">
        <authorList>
            <person name="Sun Q."/>
            <person name="Mori K."/>
        </authorList>
    </citation>
    <scope>NUCLEOTIDE SEQUENCE [LARGE SCALE GENOMIC DNA]</scope>
    <source>
        <strain evidence="4 5">JCM 3307</strain>
    </source>
</reference>
<dbReference type="Gene3D" id="3.40.50.720">
    <property type="entry name" value="NAD(P)-binding Rossmann-like Domain"/>
    <property type="match status" value="1"/>
</dbReference>
<dbReference type="Pfam" id="PF08240">
    <property type="entry name" value="ADH_N"/>
    <property type="match status" value="1"/>
</dbReference>
<dbReference type="PANTHER" id="PTHR48106:SF13">
    <property type="entry name" value="QUINONE OXIDOREDUCTASE-RELATED"/>
    <property type="match status" value="1"/>
</dbReference>
<evidence type="ECO:0000313" key="4">
    <source>
        <dbReference type="EMBL" id="MFB9445556.1"/>
    </source>
</evidence>
<dbReference type="PANTHER" id="PTHR48106">
    <property type="entry name" value="QUINONE OXIDOREDUCTASE PIG3-RELATED"/>
    <property type="match status" value="1"/>
</dbReference>
<organism evidence="4 5">
    <name type="scientific">Dactylosporangium vinaceum</name>
    <dbReference type="NCBI Taxonomy" id="53362"/>
    <lineage>
        <taxon>Bacteria</taxon>
        <taxon>Bacillati</taxon>
        <taxon>Actinomycetota</taxon>
        <taxon>Actinomycetes</taxon>
        <taxon>Micromonosporales</taxon>
        <taxon>Micromonosporaceae</taxon>
        <taxon>Dactylosporangium</taxon>
    </lineage>
</organism>
<comment type="caution">
    <text evidence="4">The sequence shown here is derived from an EMBL/GenBank/DDBJ whole genome shotgun (WGS) entry which is preliminary data.</text>
</comment>
<feature type="domain" description="Enoyl reductase (ER)" evidence="3">
    <location>
        <begin position="10"/>
        <end position="320"/>
    </location>
</feature>
<keyword evidence="1" id="KW-0521">NADP</keyword>
<keyword evidence="2" id="KW-0560">Oxidoreductase</keyword>
<dbReference type="EMBL" id="JBHMCA010000042">
    <property type="protein sequence ID" value="MFB9445556.1"/>
    <property type="molecule type" value="Genomic_DNA"/>
</dbReference>
<evidence type="ECO:0000256" key="2">
    <source>
        <dbReference type="ARBA" id="ARBA00023002"/>
    </source>
</evidence>
<evidence type="ECO:0000256" key="1">
    <source>
        <dbReference type="ARBA" id="ARBA00022857"/>
    </source>
</evidence>
<dbReference type="Pfam" id="PF13602">
    <property type="entry name" value="ADH_zinc_N_2"/>
    <property type="match status" value="1"/>
</dbReference>
<dbReference type="Proteomes" id="UP001589608">
    <property type="component" value="Unassembled WGS sequence"/>
</dbReference>
<gene>
    <name evidence="4" type="ORF">ACFFTR_20965</name>
</gene>
<dbReference type="InterPro" id="IPR011032">
    <property type="entry name" value="GroES-like_sf"/>
</dbReference>
<dbReference type="SUPFAM" id="SSF50129">
    <property type="entry name" value="GroES-like"/>
    <property type="match status" value="1"/>
</dbReference>
<dbReference type="InterPro" id="IPR013154">
    <property type="entry name" value="ADH-like_N"/>
</dbReference>
<dbReference type="InterPro" id="IPR036291">
    <property type="entry name" value="NAD(P)-bd_dom_sf"/>
</dbReference>
<name>A0ABV5M9L4_9ACTN</name>